<organism evidence="1 2">
    <name type="scientific">Glossina palpalis gambiensis</name>
    <dbReference type="NCBI Taxonomy" id="67801"/>
    <lineage>
        <taxon>Eukaryota</taxon>
        <taxon>Metazoa</taxon>
        <taxon>Ecdysozoa</taxon>
        <taxon>Arthropoda</taxon>
        <taxon>Hexapoda</taxon>
        <taxon>Insecta</taxon>
        <taxon>Pterygota</taxon>
        <taxon>Neoptera</taxon>
        <taxon>Endopterygota</taxon>
        <taxon>Diptera</taxon>
        <taxon>Brachycera</taxon>
        <taxon>Muscomorpha</taxon>
        <taxon>Hippoboscoidea</taxon>
        <taxon>Glossinidae</taxon>
        <taxon>Glossina</taxon>
    </lineage>
</organism>
<reference evidence="1" key="2">
    <citation type="submission" date="2020-05" db="UniProtKB">
        <authorList>
            <consortium name="EnsemblMetazoa"/>
        </authorList>
    </citation>
    <scope>IDENTIFICATION</scope>
    <source>
        <strain evidence="1">IAEA</strain>
    </source>
</reference>
<dbReference type="AlphaFoldDB" id="A0A1B0C583"/>
<proteinExistence type="predicted"/>
<name>A0A1B0C583_9MUSC</name>
<dbReference type="PANTHER" id="PTHR21219">
    <property type="entry name" value="FI19613P1"/>
    <property type="match status" value="1"/>
</dbReference>
<accession>A0A1B0C583</accession>
<dbReference type="Proteomes" id="UP000092460">
    <property type="component" value="Unassembled WGS sequence"/>
</dbReference>
<sequence>MIRNNDFEFQSLKKFENQLMTSPLGFNELLNKFRLHENLHSLNEILFAIIDADGISFNDLNSIYKEFLLKLAITLTKYELFQGSKIFCAVREKKNKNKLERFIENGENSNLWYPKFKKGFSVGPVSLLPWKVVEPPCNKEPANHRKFEPPAITIIQSPTLTSRRNIHPRHHQLHQSQQHQRH</sequence>
<protein>
    <submittedName>
        <fullName evidence="1">Uncharacterized protein</fullName>
    </submittedName>
</protein>
<dbReference type="VEuPathDB" id="VectorBase:GPPI049490"/>
<evidence type="ECO:0000313" key="2">
    <source>
        <dbReference type="Proteomes" id="UP000092460"/>
    </source>
</evidence>
<keyword evidence="2" id="KW-1185">Reference proteome</keyword>
<evidence type="ECO:0000313" key="1">
    <source>
        <dbReference type="EnsemblMetazoa" id="GPPI049490-PA"/>
    </source>
</evidence>
<reference evidence="2" key="1">
    <citation type="submission" date="2015-01" db="EMBL/GenBank/DDBJ databases">
        <authorList>
            <person name="Aksoy S."/>
            <person name="Warren W."/>
            <person name="Wilson R.K."/>
        </authorList>
    </citation>
    <scope>NUCLEOTIDE SEQUENCE [LARGE SCALE GENOMIC DNA]</scope>
    <source>
        <strain evidence="2">IAEA</strain>
    </source>
</reference>
<dbReference type="EMBL" id="JXJN01025891">
    <property type="status" value="NOT_ANNOTATED_CDS"/>
    <property type="molecule type" value="Genomic_DNA"/>
</dbReference>
<dbReference type="PANTHER" id="PTHR21219:SF4">
    <property type="entry name" value="PID DOMAIN-CONTAINING PROTEIN"/>
    <property type="match status" value="1"/>
</dbReference>
<dbReference type="EnsemblMetazoa" id="GPPI049490-RA">
    <property type="protein sequence ID" value="GPPI049490-PA"/>
    <property type="gene ID" value="GPPI049490"/>
</dbReference>